<dbReference type="InterPro" id="IPR013785">
    <property type="entry name" value="Aldolase_TIM"/>
</dbReference>
<dbReference type="AlphaFoldDB" id="A0A1H6E1S0"/>
<dbReference type="PIRSF" id="PIRSF038992">
    <property type="entry name" value="Aldolase_Ia"/>
    <property type="match status" value="1"/>
</dbReference>
<dbReference type="EMBL" id="FNVO01000029">
    <property type="protein sequence ID" value="SEG91522.1"/>
    <property type="molecule type" value="Genomic_DNA"/>
</dbReference>
<dbReference type="OrthoDB" id="9771504at2"/>
<proteinExistence type="predicted"/>
<dbReference type="Pfam" id="PF01791">
    <property type="entry name" value="DeoC"/>
    <property type="match status" value="1"/>
</dbReference>
<organism evidence="1 2">
    <name type="scientific">Thermomonospora echinospora</name>
    <dbReference type="NCBI Taxonomy" id="1992"/>
    <lineage>
        <taxon>Bacteria</taxon>
        <taxon>Bacillati</taxon>
        <taxon>Actinomycetota</taxon>
        <taxon>Actinomycetes</taxon>
        <taxon>Streptosporangiales</taxon>
        <taxon>Thermomonosporaceae</taxon>
        <taxon>Thermomonospora</taxon>
    </lineage>
</organism>
<evidence type="ECO:0000313" key="1">
    <source>
        <dbReference type="EMBL" id="SEG91522.1"/>
    </source>
</evidence>
<gene>
    <name evidence="1" type="ORF">SAMN04489712_12947</name>
</gene>
<sequence length="293" mass="31774">MVAARLDRMFSAGGRCFDVAIDHGMVNEASFLNGIEDMAATVRIVAEAQPDVIQLTPGMVKHLHGVPGRRPALALRSDVSNVYGRELPRHTFSQLIDGIVEMAVVSDAVCVVVNLLQLPDQPELHHQCVRNIAALKRDCERAGMPLMIEPLVMAPNEKGGYMVDGDLVKITALVRQAAELGADIIKADPCTDPAEFHQVVEVASEVPVLVRGGGRETDEVVLERTAEIMRQGAAGIVYGRNVIHHRHPRRIIRALMALVHDPSTPLDTARAILAGDEPLPNGTHPHEAGLITR</sequence>
<dbReference type="InterPro" id="IPR002915">
    <property type="entry name" value="DeoC/FbaB/LacD_aldolase"/>
</dbReference>
<dbReference type="Gene3D" id="3.20.20.70">
    <property type="entry name" value="Aldolase class I"/>
    <property type="match status" value="1"/>
</dbReference>
<reference evidence="2" key="1">
    <citation type="submission" date="2016-10" db="EMBL/GenBank/DDBJ databases">
        <authorList>
            <person name="Varghese N."/>
            <person name="Submissions S."/>
        </authorList>
    </citation>
    <scope>NUCLEOTIDE SEQUENCE [LARGE SCALE GENOMIC DNA]</scope>
    <source>
        <strain evidence="2">DSM 43163</strain>
    </source>
</reference>
<accession>A0A1H6E1S0</accession>
<dbReference type="SMART" id="SM01133">
    <property type="entry name" value="DeoC"/>
    <property type="match status" value="1"/>
</dbReference>
<dbReference type="PANTHER" id="PTHR47916">
    <property type="entry name" value="FRUCTOSE-BISPHOSPHATE ALDOLASE CLASS 1"/>
    <property type="match status" value="1"/>
</dbReference>
<dbReference type="SUPFAM" id="SSF51569">
    <property type="entry name" value="Aldolase"/>
    <property type="match status" value="1"/>
</dbReference>
<dbReference type="InterPro" id="IPR041720">
    <property type="entry name" value="FbaB-like"/>
</dbReference>
<dbReference type="Proteomes" id="UP000236723">
    <property type="component" value="Unassembled WGS sequence"/>
</dbReference>
<name>A0A1H6E1S0_9ACTN</name>
<dbReference type="PANTHER" id="PTHR47916:SF1">
    <property type="entry name" value="3-HYDROXY-5-PHOSPHONOOXYPENTANE-2,4-DIONE THIOLASE"/>
    <property type="match status" value="1"/>
</dbReference>
<dbReference type="RefSeq" id="WP_103944235.1">
    <property type="nucleotide sequence ID" value="NZ_FNVO01000029.1"/>
</dbReference>
<protein>
    <submittedName>
        <fullName evidence="1">Fructose-bisphosphate aldolase class Ia, DhnA family</fullName>
    </submittedName>
</protein>
<evidence type="ECO:0000313" key="2">
    <source>
        <dbReference type="Proteomes" id="UP000236723"/>
    </source>
</evidence>
<dbReference type="InterPro" id="IPR050456">
    <property type="entry name" value="DeoC/FbaB_aldolase"/>
</dbReference>
<dbReference type="GO" id="GO:0004332">
    <property type="term" value="F:fructose-bisphosphate aldolase activity"/>
    <property type="evidence" value="ECO:0007669"/>
    <property type="project" value="InterPro"/>
</dbReference>
<keyword evidence="2" id="KW-1185">Reference proteome</keyword>